<feature type="transmembrane region" description="Helical" evidence="7">
    <location>
        <begin position="360"/>
        <end position="384"/>
    </location>
</feature>
<feature type="transmembrane region" description="Helical" evidence="7">
    <location>
        <begin position="6"/>
        <end position="32"/>
    </location>
</feature>
<feature type="transmembrane region" description="Helical" evidence="7">
    <location>
        <begin position="52"/>
        <end position="75"/>
    </location>
</feature>
<evidence type="ECO:0000256" key="7">
    <source>
        <dbReference type="RuleBase" id="RU369079"/>
    </source>
</evidence>
<feature type="transmembrane region" description="Helical" evidence="7">
    <location>
        <begin position="95"/>
        <end position="124"/>
    </location>
</feature>
<evidence type="ECO:0000256" key="4">
    <source>
        <dbReference type="ARBA" id="ARBA00022692"/>
    </source>
</evidence>
<evidence type="ECO:0000256" key="1">
    <source>
        <dbReference type="ARBA" id="ARBA00004429"/>
    </source>
</evidence>
<gene>
    <name evidence="9" type="ORF">H0484_01350</name>
</gene>
<comment type="subcellular location">
    <subcellularLocation>
        <location evidence="1 7">Cell inner membrane</location>
        <topology evidence="1 7">Multi-pass membrane protein</topology>
    </subcellularLocation>
</comment>
<dbReference type="Proteomes" id="UP000776983">
    <property type="component" value="Unassembled WGS sequence"/>
</dbReference>
<evidence type="ECO:0000313" key="9">
    <source>
        <dbReference type="EMBL" id="MCB5362400.1"/>
    </source>
</evidence>
<evidence type="ECO:0000256" key="3">
    <source>
        <dbReference type="ARBA" id="ARBA00022519"/>
    </source>
</evidence>
<dbReference type="PANTHER" id="PTHR33362">
    <property type="entry name" value="SIALIC ACID TRAP TRANSPORTER PERMEASE PROTEIN SIAT-RELATED"/>
    <property type="match status" value="1"/>
</dbReference>
<keyword evidence="5 7" id="KW-1133">Transmembrane helix</keyword>
<feature type="domain" description="TRAP C4-dicarboxylate transport system permease DctM subunit" evidence="8">
    <location>
        <begin position="9"/>
        <end position="414"/>
    </location>
</feature>
<feature type="transmembrane region" description="Helical" evidence="7">
    <location>
        <begin position="272"/>
        <end position="292"/>
    </location>
</feature>
<dbReference type="EMBL" id="JACDXW010000001">
    <property type="protein sequence ID" value="MCB5362400.1"/>
    <property type="molecule type" value="Genomic_DNA"/>
</dbReference>
<reference evidence="9 10" key="1">
    <citation type="submission" date="2020-07" db="EMBL/GenBank/DDBJ databases">
        <title>Pusillimonas sp. nov., isolated from poultry manure in Taiwan.</title>
        <authorList>
            <person name="Lin S.-Y."/>
            <person name="Tang Y.-S."/>
            <person name="Young C.-C."/>
        </authorList>
    </citation>
    <scope>NUCLEOTIDE SEQUENCE [LARGE SCALE GENOMIC DNA]</scope>
    <source>
        <strain evidence="9 10">CC-YST705</strain>
    </source>
</reference>
<feature type="transmembrane region" description="Helical" evidence="7">
    <location>
        <begin position="241"/>
        <end position="260"/>
    </location>
</feature>
<evidence type="ECO:0000256" key="5">
    <source>
        <dbReference type="ARBA" id="ARBA00022989"/>
    </source>
</evidence>
<comment type="similarity">
    <text evidence="7">Belongs to the TRAP transporter large permease family.</text>
</comment>
<comment type="function">
    <text evidence="7">Part of the tripartite ATP-independent periplasmic (TRAP) transport system.</text>
</comment>
<keyword evidence="4 7" id="KW-0812">Transmembrane</keyword>
<dbReference type="PIRSF" id="PIRSF006066">
    <property type="entry name" value="HI0050"/>
    <property type="match status" value="1"/>
</dbReference>
<keyword evidence="6 7" id="KW-0472">Membrane</keyword>
<evidence type="ECO:0000259" key="8">
    <source>
        <dbReference type="Pfam" id="PF06808"/>
    </source>
</evidence>
<dbReference type="InterPro" id="IPR004681">
    <property type="entry name" value="TRAP_DctM"/>
</dbReference>
<evidence type="ECO:0000256" key="6">
    <source>
        <dbReference type="ARBA" id="ARBA00023136"/>
    </source>
</evidence>
<keyword evidence="10" id="KW-1185">Reference proteome</keyword>
<dbReference type="RefSeq" id="WP_226952637.1">
    <property type="nucleotide sequence ID" value="NZ_JACDXW010000001.1"/>
</dbReference>
<dbReference type="InterPro" id="IPR010656">
    <property type="entry name" value="DctM"/>
</dbReference>
<feature type="transmembrane region" description="Helical" evidence="7">
    <location>
        <begin position="396"/>
        <end position="419"/>
    </location>
</feature>
<feature type="transmembrane region" description="Helical" evidence="7">
    <location>
        <begin position="136"/>
        <end position="160"/>
    </location>
</feature>
<comment type="caution">
    <text evidence="9">The sequence shown here is derived from an EMBL/GenBank/DDBJ whole genome shotgun (WGS) entry which is preliminary data.</text>
</comment>
<comment type="subunit">
    <text evidence="7">The complex comprises the extracytoplasmic solute receptor protein and the two transmembrane proteins.</text>
</comment>
<evidence type="ECO:0000256" key="2">
    <source>
        <dbReference type="ARBA" id="ARBA00022475"/>
    </source>
</evidence>
<feature type="transmembrane region" description="Helical" evidence="7">
    <location>
        <begin position="172"/>
        <end position="195"/>
    </location>
</feature>
<keyword evidence="2" id="KW-1003">Cell membrane</keyword>
<accession>A0ABS8C8Q2</accession>
<protein>
    <recommendedName>
        <fullName evidence="7">TRAP transporter large permease protein</fullName>
    </recommendedName>
</protein>
<proteinExistence type="inferred from homology"/>
<name>A0ABS8C8Q2_9BURK</name>
<keyword evidence="7" id="KW-0813">Transport</keyword>
<dbReference type="Pfam" id="PF06808">
    <property type="entry name" value="DctM"/>
    <property type="match status" value="1"/>
</dbReference>
<organism evidence="9 10">
    <name type="scientific">Mesopusillimonas faecipullorum</name>
    <dbReference type="NCBI Taxonomy" id="2755040"/>
    <lineage>
        <taxon>Bacteria</taxon>
        <taxon>Pseudomonadati</taxon>
        <taxon>Pseudomonadota</taxon>
        <taxon>Betaproteobacteria</taxon>
        <taxon>Burkholderiales</taxon>
        <taxon>Alcaligenaceae</taxon>
        <taxon>Mesopusillimonas</taxon>
    </lineage>
</organism>
<dbReference type="NCBIfam" id="TIGR00786">
    <property type="entry name" value="dctM"/>
    <property type="match status" value="1"/>
</dbReference>
<keyword evidence="3 7" id="KW-0997">Cell inner membrane</keyword>
<evidence type="ECO:0000313" key="10">
    <source>
        <dbReference type="Proteomes" id="UP000776983"/>
    </source>
</evidence>
<feature type="transmembrane region" description="Helical" evidence="7">
    <location>
        <begin position="216"/>
        <end position="235"/>
    </location>
</feature>
<sequence length="425" mass="45037">MPTTILVAVAFFLVLVSFPIFLAILTGTVLSFEWLGPPMPSRVLPQRLAEGINVFALLSVPLFIFAADIVGRGQIGAKLVALMEGLVGHLRGGLAIATVLACALFGAISGIGAAAVVSIGPIVYPALLKQGYGRGFAVGLILSASTLAMVIPPGVAMILYSVQTSTSVSRVFLGGLAAGGWFVLFLSLYCWWYAVRHKVETSARIGWKQNLVRAKEAIWAVGLPVVIFGGIYSGVFTPTEAAAAACVYAAIVETLVYRQLSVKDLFKLSQTSSIMIATLMIVISVGSLMTWFMTLERVPVAITNLLNDVPPAAVLAVINAMFLIAGMFIDPNSAVIIMAPLISPAATAIGIDPVHLGTVLVFNLAIGMVTPPFGLNIFIGITTFRLPYLEVVKASVPFLILSLLTLMLITYLPSLLLWLPNLVHG</sequence>
<feature type="transmembrane region" description="Helical" evidence="7">
    <location>
        <begin position="312"/>
        <end position="329"/>
    </location>
</feature>